<dbReference type="AlphaFoldDB" id="X0ZWS6"/>
<gene>
    <name evidence="1" type="ORF">S01H4_17822</name>
</gene>
<name>X0ZWS6_9ZZZZ</name>
<reference evidence="1" key="1">
    <citation type="journal article" date="2014" name="Front. Microbiol.">
        <title>High frequency of phylogenetically diverse reductive dehalogenase-homologous genes in deep subseafloor sedimentary metagenomes.</title>
        <authorList>
            <person name="Kawai M."/>
            <person name="Futagami T."/>
            <person name="Toyoda A."/>
            <person name="Takaki Y."/>
            <person name="Nishi S."/>
            <person name="Hori S."/>
            <person name="Arai W."/>
            <person name="Tsubouchi T."/>
            <person name="Morono Y."/>
            <person name="Uchiyama I."/>
            <person name="Ito T."/>
            <person name="Fujiyama A."/>
            <person name="Inagaki F."/>
            <person name="Takami H."/>
        </authorList>
    </citation>
    <scope>NUCLEOTIDE SEQUENCE</scope>
    <source>
        <strain evidence="1">Expedition CK06-06</strain>
    </source>
</reference>
<protein>
    <submittedName>
        <fullName evidence="1">Uncharacterized protein</fullName>
    </submittedName>
</protein>
<comment type="caution">
    <text evidence="1">The sequence shown here is derived from an EMBL/GenBank/DDBJ whole genome shotgun (WGS) entry which is preliminary data.</text>
</comment>
<sequence>MFEIITKYPSGEVKRELAFSLKELDGLVSLKTQGVTTISGEGIHKKVILKKEKEGKVVFETLNGLMTIDLEDFIKQPAKGILYDLNKDRVTILSR</sequence>
<accession>X0ZWS6</accession>
<feature type="non-terminal residue" evidence="1">
    <location>
        <position position="95"/>
    </location>
</feature>
<dbReference type="EMBL" id="BART01007870">
    <property type="protein sequence ID" value="GAG64933.1"/>
    <property type="molecule type" value="Genomic_DNA"/>
</dbReference>
<evidence type="ECO:0000313" key="1">
    <source>
        <dbReference type="EMBL" id="GAG64933.1"/>
    </source>
</evidence>
<proteinExistence type="predicted"/>
<organism evidence="1">
    <name type="scientific">marine sediment metagenome</name>
    <dbReference type="NCBI Taxonomy" id="412755"/>
    <lineage>
        <taxon>unclassified sequences</taxon>
        <taxon>metagenomes</taxon>
        <taxon>ecological metagenomes</taxon>
    </lineage>
</organism>